<name>A0ABM1DVE6_PRICU</name>
<gene>
    <name evidence="11" type="primary">LOC106806478</name>
</gene>
<evidence type="ECO:0000256" key="3">
    <source>
        <dbReference type="ARBA" id="ARBA00022679"/>
    </source>
</evidence>
<evidence type="ECO:0000256" key="7">
    <source>
        <dbReference type="ARBA" id="ARBA00023034"/>
    </source>
</evidence>
<dbReference type="RefSeq" id="XP_014663917.1">
    <property type="nucleotide sequence ID" value="XM_014808431.1"/>
</dbReference>
<dbReference type="PANTHER" id="PTHR14647:SF87">
    <property type="entry name" value="PUTATIVE-RELATED"/>
    <property type="match status" value="1"/>
</dbReference>
<evidence type="ECO:0000256" key="5">
    <source>
        <dbReference type="ARBA" id="ARBA00022968"/>
    </source>
</evidence>
<evidence type="ECO:0000256" key="2">
    <source>
        <dbReference type="ARBA" id="ARBA00008124"/>
    </source>
</evidence>
<evidence type="ECO:0000256" key="9">
    <source>
        <dbReference type="ARBA" id="ARBA00023180"/>
    </source>
</evidence>
<keyword evidence="4" id="KW-0812">Transmembrane</keyword>
<keyword evidence="8" id="KW-0472">Membrane</keyword>
<keyword evidence="9" id="KW-0325">Glycoprotein</keyword>
<sequence length="265" mass="31492">MHRLMPPATKYVAILREPYAQFWSTMNYFHGFQESSPLHGQRIRKQGKVFLGDPDFYYEYLDYSARHSIQMSHDLGLPARHRRNETEIAEFLRRTDEDFDLVLIREYFDESLVLLRRLLCWPLRSIVYQTRNAKTYETSVTPTTSSQEHENEDRNLRAAYRAWNAADARLYDHFNATLWKRIAREENFHEEVSFFRMTNRKVSIACARLGRLKKKSSAVRVRKSKWSPAFSIDGGVCHRLELDMISYLKRLKLSYYERSNSSKNA</sequence>
<keyword evidence="7" id="KW-0333">Golgi apparatus</keyword>
<comment type="similarity">
    <text evidence="2">Belongs to the galactose-3-O-sulfotransferase family.</text>
</comment>
<keyword evidence="5" id="KW-0735">Signal-anchor</keyword>
<keyword evidence="3" id="KW-0808">Transferase</keyword>
<dbReference type="InterPro" id="IPR009729">
    <property type="entry name" value="Gal-3-0_sulfotransfrase"/>
</dbReference>
<keyword evidence="10" id="KW-1185">Reference proteome</keyword>
<comment type="subcellular location">
    <subcellularLocation>
        <location evidence="1">Golgi apparatus membrane</location>
        <topology evidence="1">Single-pass type II membrane protein</topology>
    </subcellularLocation>
</comment>
<proteinExistence type="inferred from homology"/>
<dbReference type="Pfam" id="PF06990">
    <property type="entry name" value="Gal-3-0_sulfotr"/>
    <property type="match status" value="1"/>
</dbReference>
<protein>
    <submittedName>
        <fullName evidence="11">Galactose-3-O-sulfotransferase 3-like</fullName>
    </submittedName>
</protein>
<accession>A0ABM1DVE6</accession>
<evidence type="ECO:0000313" key="10">
    <source>
        <dbReference type="Proteomes" id="UP000695022"/>
    </source>
</evidence>
<dbReference type="Proteomes" id="UP000695022">
    <property type="component" value="Unplaced"/>
</dbReference>
<evidence type="ECO:0000256" key="1">
    <source>
        <dbReference type="ARBA" id="ARBA00004323"/>
    </source>
</evidence>
<dbReference type="Gene3D" id="3.40.50.300">
    <property type="entry name" value="P-loop containing nucleotide triphosphate hydrolases"/>
    <property type="match status" value="1"/>
</dbReference>
<dbReference type="InterPro" id="IPR027417">
    <property type="entry name" value="P-loop_NTPase"/>
</dbReference>
<evidence type="ECO:0000256" key="8">
    <source>
        <dbReference type="ARBA" id="ARBA00023136"/>
    </source>
</evidence>
<dbReference type="GeneID" id="106806478"/>
<evidence type="ECO:0000313" key="11">
    <source>
        <dbReference type="RefSeq" id="XP_014663917.1"/>
    </source>
</evidence>
<evidence type="ECO:0000256" key="6">
    <source>
        <dbReference type="ARBA" id="ARBA00022989"/>
    </source>
</evidence>
<evidence type="ECO:0000256" key="4">
    <source>
        <dbReference type="ARBA" id="ARBA00022692"/>
    </source>
</evidence>
<keyword evidence="6" id="KW-1133">Transmembrane helix</keyword>
<organism evidence="10 11">
    <name type="scientific">Priapulus caudatus</name>
    <name type="common">Priapulid worm</name>
    <dbReference type="NCBI Taxonomy" id="37621"/>
    <lineage>
        <taxon>Eukaryota</taxon>
        <taxon>Metazoa</taxon>
        <taxon>Ecdysozoa</taxon>
        <taxon>Scalidophora</taxon>
        <taxon>Priapulida</taxon>
        <taxon>Priapulimorpha</taxon>
        <taxon>Priapulimorphida</taxon>
        <taxon>Priapulidae</taxon>
        <taxon>Priapulus</taxon>
    </lineage>
</organism>
<reference evidence="11" key="1">
    <citation type="submission" date="2025-08" db="UniProtKB">
        <authorList>
            <consortium name="RefSeq"/>
        </authorList>
    </citation>
    <scope>IDENTIFICATION</scope>
</reference>
<dbReference type="PANTHER" id="PTHR14647">
    <property type="entry name" value="GALACTOSE-3-O-SULFOTRANSFERASE"/>
    <property type="match status" value="1"/>
</dbReference>